<dbReference type="EMBL" id="CP000050">
    <property type="protein sequence ID" value="AAY50792.1"/>
    <property type="molecule type" value="Genomic_DNA"/>
</dbReference>
<evidence type="ECO:0000313" key="2">
    <source>
        <dbReference type="Proteomes" id="UP000000420"/>
    </source>
</evidence>
<sequence>MTTMQSRERLVKWLQDAYAMEKEAETMMAAMASRIEHYPELKRRIEQHVEETQQQSAGVQRCLELLNGSIPTAKGMLSSVLASMHAAGNSMMNDEVTKGVGISYAFEHLEIASYRALVVAARSAGEQEVAQICEDILQQEIEMAEWLIEHQEAIVVAFLEREQLEGVTAKR</sequence>
<dbReference type="InterPro" id="IPR010287">
    <property type="entry name" value="DUF892_YciF-like"/>
</dbReference>
<protein>
    <submittedName>
        <fullName evidence="1">Uncharacterized protein</fullName>
    </submittedName>
</protein>
<dbReference type="Gene3D" id="1.20.1260.10">
    <property type="match status" value="1"/>
</dbReference>
<organism evidence="1 2">
    <name type="scientific">Xanthomonas campestris pv. campestris (strain 8004)</name>
    <dbReference type="NCBI Taxonomy" id="314565"/>
    <lineage>
        <taxon>Bacteria</taxon>
        <taxon>Pseudomonadati</taxon>
        <taxon>Pseudomonadota</taxon>
        <taxon>Gammaproteobacteria</taxon>
        <taxon>Lysobacterales</taxon>
        <taxon>Lysobacteraceae</taxon>
        <taxon>Xanthomonas</taxon>
    </lineage>
</organism>
<gene>
    <name evidence="1" type="ordered locus">XC_3752</name>
</gene>
<dbReference type="Pfam" id="PF05974">
    <property type="entry name" value="DUF892"/>
    <property type="match status" value="1"/>
</dbReference>
<proteinExistence type="predicted"/>
<dbReference type="Proteomes" id="UP000000420">
    <property type="component" value="Chromosome"/>
</dbReference>
<dbReference type="InterPro" id="IPR009078">
    <property type="entry name" value="Ferritin-like_SF"/>
</dbReference>
<name>A0A0H2XD93_XANC8</name>
<dbReference type="CDD" id="cd00657">
    <property type="entry name" value="Ferritin_like"/>
    <property type="match status" value="1"/>
</dbReference>
<dbReference type="HOGENOM" id="CLU_093759_1_0_6"/>
<evidence type="ECO:0000313" key="1">
    <source>
        <dbReference type="EMBL" id="AAY50792.1"/>
    </source>
</evidence>
<dbReference type="InterPro" id="IPR012347">
    <property type="entry name" value="Ferritin-like"/>
</dbReference>
<accession>A0A0H2XD93</accession>
<dbReference type="RefSeq" id="WP_011270028.1">
    <property type="nucleotide sequence ID" value="NC_007086.1"/>
</dbReference>
<dbReference type="AlphaFoldDB" id="A0A0H2XD93"/>
<dbReference type="KEGG" id="xcb:XC_3752"/>
<reference evidence="1 2" key="1">
    <citation type="journal article" date="2005" name="Genome Res.">
        <title>Comparative and functional genomic analyses of the pathogenicity of phytopathogen Xanthomonas campestris pv. campestris.</title>
        <authorList>
            <person name="Qian W."/>
            <person name="Jia Y."/>
            <person name="Ren S.X."/>
            <person name="He Y.Q."/>
            <person name="Feng J.X."/>
            <person name="Lu L.F."/>
            <person name="Sun Q."/>
            <person name="Ying G."/>
            <person name="Tang D.J."/>
            <person name="Tang H."/>
            <person name="Wu W."/>
            <person name="Hao P."/>
            <person name="Wang L."/>
            <person name="Jiang B.L."/>
            <person name="Zeng S."/>
            <person name="Gu W.Y."/>
            <person name="Lu G."/>
            <person name="Rong L."/>
            <person name="Tian Y."/>
            <person name="Yao Z."/>
            <person name="Fu G."/>
            <person name="Chen B."/>
            <person name="Fang R."/>
            <person name="Qiang B."/>
            <person name="Chen Z."/>
            <person name="Zhao G.P."/>
            <person name="Tang J.L."/>
            <person name="He C."/>
        </authorList>
    </citation>
    <scope>NUCLEOTIDE SEQUENCE [LARGE SCALE GENOMIC DNA]</scope>
    <source>
        <strain evidence="1 2">8004</strain>
    </source>
</reference>
<dbReference type="SUPFAM" id="SSF47240">
    <property type="entry name" value="Ferritin-like"/>
    <property type="match status" value="1"/>
</dbReference>